<reference evidence="2" key="1">
    <citation type="journal article" date="2023" name="Mol. Phylogenet. Evol.">
        <title>Genome-scale phylogeny and comparative genomics of the fungal order Sordariales.</title>
        <authorList>
            <person name="Hensen N."/>
            <person name="Bonometti L."/>
            <person name="Westerberg I."/>
            <person name="Brannstrom I.O."/>
            <person name="Guillou S."/>
            <person name="Cros-Aarteil S."/>
            <person name="Calhoun S."/>
            <person name="Haridas S."/>
            <person name="Kuo A."/>
            <person name="Mondo S."/>
            <person name="Pangilinan J."/>
            <person name="Riley R."/>
            <person name="LaButti K."/>
            <person name="Andreopoulos B."/>
            <person name="Lipzen A."/>
            <person name="Chen C."/>
            <person name="Yan M."/>
            <person name="Daum C."/>
            <person name="Ng V."/>
            <person name="Clum A."/>
            <person name="Steindorff A."/>
            <person name="Ohm R.A."/>
            <person name="Martin F."/>
            <person name="Silar P."/>
            <person name="Natvig D.O."/>
            <person name="Lalanne C."/>
            <person name="Gautier V."/>
            <person name="Ament-Velasquez S.L."/>
            <person name="Kruys A."/>
            <person name="Hutchinson M.I."/>
            <person name="Powell A.J."/>
            <person name="Barry K."/>
            <person name="Miller A.N."/>
            <person name="Grigoriev I.V."/>
            <person name="Debuchy R."/>
            <person name="Gladieux P."/>
            <person name="Hiltunen Thoren M."/>
            <person name="Johannesson H."/>
        </authorList>
    </citation>
    <scope>NUCLEOTIDE SEQUENCE</scope>
    <source>
        <strain evidence="2">PSN243</strain>
    </source>
</reference>
<organism evidence="2 3">
    <name type="scientific">Podospora aff. communis PSN243</name>
    <dbReference type="NCBI Taxonomy" id="3040156"/>
    <lineage>
        <taxon>Eukaryota</taxon>
        <taxon>Fungi</taxon>
        <taxon>Dikarya</taxon>
        <taxon>Ascomycota</taxon>
        <taxon>Pezizomycotina</taxon>
        <taxon>Sordariomycetes</taxon>
        <taxon>Sordariomycetidae</taxon>
        <taxon>Sordariales</taxon>
        <taxon>Podosporaceae</taxon>
        <taxon>Podospora</taxon>
    </lineage>
</organism>
<evidence type="ECO:0000256" key="1">
    <source>
        <dbReference type="SAM" id="MobiDB-lite"/>
    </source>
</evidence>
<name>A0AAV9H3R1_9PEZI</name>
<dbReference type="EMBL" id="MU865916">
    <property type="protein sequence ID" value="KAK4454501.1"/>
    <property type="molecule type" value="Genomic_DNA"/>
</dbReference>
<feature type="compositionally biased region" description="Polar residues" evidence="1">
    <location>
        <begin position="126"/>
        <end position="136"/>
    </location>
</feature>
<accession>A0AAV9H3R1</accession>
<keyword evidence="3" id="KW-1185">Reference proteome</keyword>
<protein>
    <submittedName>
        <fullName evidence="2">Uncharacterized protein</fullName>
    </submittedName>
</protein>
<reference evidence="2" key="2">
    <citation type="submission" date="2023-05" db="EMBL/GenBank/DDBJ databases">
        <authorList>
            <consortium name="Lawrence Berkeley National Laboratory"/>
            <person name="Steindorff A."/>
            <person name="Hensen N."/>
            <person name="Bonometti L."/>
            <person name="Westerberg I."/>
            <person name="Brannstrom I.O."/>
            <person name="Guillou S."/>
            <person name="Cros-Aarteil S."/>
            <person name="Calhoun S."/>
            <person name="Haridas S."/>
            <person name="Kuo A."/>
            <person name="Mondo S."/>
            <person name="Pangilinan J."/>
            <person name="Riley R."/>
            <person name="Labutti K."/>
            <person name="Andreopoulos B."/>
            <person name="Lipzen A."/>
            <person name="Chen C."/>
            <person name="Yanf M."/>
            <person name="Daum C."/>
            <person name="Ng V."/>
            <person name="Clum A."/>
            <person name="Ohm R."/>
            <person name="Martin F."/>
            <person name="Silar P."/>
            <person name="Natvig D."/>
            <person name="Lalanne C."/>
            <person name="Gautier V."/>
            <person name="Ament-Velasquez S.L."/>
            <person name="Kruys A."/>
            <person name="Hutchinson M.I."/>
            <person name="Powell A.J."/>
            <person name="Barry K."/>
            <person name="Miller A.N."/>
            <person name="Grigoriev I.V."/>
            <person name="Debuchy R."/>
            <person name="Gladieux P."/>
            <person name="Thoren M.H."/>
            <person name="Johannesson H."/>
        </authorList>
    </citation>
    <scope>NUCLEOTIDE SEQUENCE</scope>
    <source>
        <strain evidence="2">PSN243</strain>
    </source>
</reference>
<comment type="caution">
    <text evidence="2">The sequence shown here is derived from an EMBL/GenBank/DDBJ whole genome shotgun (WGS) entry which is preliminary data.</text>
</comment>
<evidence type="ECO:0000313" key="2">
    <source>
        <dbReference type="EMBL" id="KAK4454501.1"/>
    </source>
</evidence>
<feature type="region of interest" description="Disordered" evidence="1">
    <location>
        <begin position="96"/>
        <end position="146"/>
    </location>
</feature>
<gene>
    <name evidence="2" type="ORF">QBC34DRAFT_391863</name>
</gene>
<dbReference type="AlphaFoldDB" id="A0AAV9H3R1"/>
<feature type="region of interest" description="Disordered" evidence="1">
    <location>
        <begin position="14"/>
        <end position="46"/>
    </location>
</feature>
<sequence length="218" mass="23888">MAITLNQHLKDTAYLQSWRRTRSPPPTNDTTQHHQHTTHDGTASGSPCTAATHIFSVLQSKSRATKDKIHSSLHIIFPPFLTWTPFIFMSLGPSTRSNVPQADAPDQPQHKGHHTTPSVYHRREAANNSTLLSGSVRSRRPLKIRGSRRIRSPIEADSTVASHQLTSHPTDANNALVGTPDEHQAHLEKKLNLRLDGAAPPPAYLGGSIRLCGRPVGA</sequence>
<dbReference type="Proteomes" id="UP001321760">
    <property type="component" value="Unassembled WGS sequence"/>
</dbReference>
<proteinExistence type="predicted"/>
<evidence type="ECO:0000313" key="3">
    <source>
        <dbReference type="Proteomes" id="UP001321760"/>
    </source>
</evidence>
<feature type="compositionally biased region" description="Basic residues" evidence="1">
    <location>
        <begin position="137"/>
        <end position="146"/>
    </location>
</feature>